<dbReference type="SUPFAM" id="SSF53955">
    <property type="entry name" value="Lysozyme-like"/>
    <property type="match status" value="1"/>
</dbReference>
<keyword evidence="6" id="KW-0081">Bacteriolytic enzyme</keyword>
<dbReference type="AlphaFoldDB" id="A0ABD3XIH0"/>
<sequence length="160" mass="17644">MEVVYMFFGLVGLLLTFTKFAESSKPDGSIADLNNVATQTILSQSVGSVSDQCLRCICMVESSCRPVGCVMDVGSLSCGYYQIKLHYWKDCGSPGGDWKTCSDDYSCATTCVRNYMARYGPRSGCPDTCKTYARIHNGGPLGCRSPFTHAYWRKVQRFGC</sequence>
<feature type="signal peptide" evidence="13">
    <location>
        <begin position="1"/>
        <end position="23"/>
    </location>
</feature>
<dbReference type="GO" id="GO:0031640">
    <property type="term" value="P:killing of cells of another organism"/>
    <property type="evidence" value="ECO:0007669"/>
    <property type="project" value="UniProtKB-KW"/>
</dbReference>
<dbReference type="GO" id="GO:0004568">
    <property type="term" value="F:chitinase activity"/>
    <property type="evidence" value="ECO:0007669"/>
    <property type="project" value="UniProtKB-ARBA"/>
</dbReference>
<evidence type="ECO:0000256" key="13">
    <source>
        <dbReference type="SAM" id="SignalP"/>
    </source>
</evidence>
<keyword evidence="8" id="KW-0044">Antibiotic</keyword>
<dbReference type="GO" id="GO:0005576">
    <property type="term" value="C:extracellular region"/>
    <property type="evidence" value="ECO:0007669"/>
    <property type="project" value="UniProtKB-SubCell"/>
</dbReference>
<comment type="subcellular location">
    <subcellularLocation>
        <location evidence="2">Secreted</location>
    </subcellularLocation>
</comment>
<dbReference type="PROSITE" id="PS51909">
    <property type="entry name" value="LYSOZYME_I"/>
    <property type="match status" value="1"/>
</dbReference>
<feature type="disulfide bond" evidence="12">
    <location>
        <begin position="58"/>
        <end position="64"/>
    </location>
</feature>
<keyword evidence="5" id="KW-0929">Antimicrobial</keyword>
<evidence type="ECO:0000256" key="3">
    <source>
        <dbReference type="ARBA" id="ARBA00012732"/>
    </source>
</evidence>
<keyword evidence="10" id="KW-0326">Glycosidase</keyword>
<evidence type="ECO:0000256" key="11">
    <source>
        <dbReference type="PIRSR" id="PIRSR608597-1"/>
    </source>
</evidence>
<proteinExistence type="predicted"/>
<feature type="disulfide bond" evidence="12">
    <location>
        <begin position="69"/>
        <end position="78"/>
    </location>
</feature>
<dbReference type="CDD" id="cd16890">
    <property type="entry name" value="lyz_i"/>
    <property type="match status" value="1"/>
</dbReference>
<feature type="disulfide bond" evidence="12">
    <location>
        <begin position="56"/>
        <end position="160"/>
    </location>
</feature>
<evidence type="ECO:0000256" key="12">
    <source>
        <dbReference type="PIRSR" id="PIRSR608597-3"/>
    </source>
</evidence>
<dbReference type="GO" id="GO:0042742">
    <property type="term" value="P:defense response to bacterium"/>
    <property type="evidence" value="ECO:0007669"/>
    <property type="project" value="UniProtKB-KW"/>
</dbReference>
<comment type="catalytic activity">
    <reaction evidence="1">
        <text>Hydrolysis of (1-&gt;4)-beta-linkages between N-acetylmuramic acid and N-acetyl-D-glucosamine residues in a peptidoglycan and between N-acetyl-D-glucosamine residues in chitodextrins.</text>
        <dbReference type="EC" id="3.2.1.17"/>
    </reaction>
</comment>
<feature type="disulfide bond" evidence="12">
    <location>
        <begin position="125"/>
        <end position="143"/>
    </location>
</feature>
<evidence type="ECO:0000256" key="2">
    <source>
        <dbReference type="ARBA" id="ARBA00004613"/>
    </source>
</evidence>
<evidence type="ECO:0000256" key="9">
    <source>
        <dbReference type="ARBA" id="ARBA00023157"/>
    </source>
</evidence>
<dbReference type="InterPro" id="IPR008597">
    <property type="entry name" value="Invert_lysozyme"/>
</dbReference>
<protein>
    <recommendedName>
        <fullName evidence="3">lysozyme</fullName>
        <ecNumber evidence="3">3.2.1.17</ecNumber>
    </recommendedName>
</protein>
<dbReference type="Proteomes" id="UP001634394">
    <property type="component" value="Unassembled WGS sequence"/>
</dbReference>
<feature type="chain" id="PRO_5044890307" description="lysozyme" evidence="13">
    <location>
        <begin position="24"/>
        <end position="160"/>
    </location>
</feature>
<evidence type="ECO:0000256" key="10">
    <source>
        <dbReference type="ARBA" id="ARBA00023295"/>
    </source>
</evidence>
<dbReference type="Pfam" id="PF05497">
    <property type="entry name" value="Destabilase"/>
    <property type="match status" value="1"/>
</dbReference>
<keyword evidence="13" id="KW-0732">Signal</keyword>
<dbReference type="PANTHER" id="PTHR11195">
    <property type="entry name" value="DESTABILASE-RELATED"/>
    <property type="match status" value="1"/>
</dbReference>
<dbReference type="InterPro" id="IPR023346">
    <property type="entry name" value="Lysozyme-like_dom_sf"/>
</dbReference>
<evidence type="ECO:0000313" key="14">
    <source>
        <dbReference type="EMBL" id="KAL3886059.1"/>
    </source>
</evidence>
<evidence type="ECO:0000256" key="8">
    <source>
        <dbReference type="ARBA" id="ARBA00023022"/>
    </source>
</evidence>
<evidence type="ECO:0000256" key="4">
    <source>
        <dbReference type="ARBA" id="ARBA00022525"/>
    </source>
</evidence>
<feature type="disulfide bond" evidence="12">
    <location>
        <begin position="53"/>
        <end position="129"/>
    </location>
</feature>
<evidence type="ECO:0000256" key="1">
    <source>
        <dbReference type="ARBA" id="ARBA00000632"/>
    </source>
</evidence>
<evidence type="ECO:0000256" key="5">
    <source>
        <dbReference type="ARBA" id="ARBA00022529"/>
    </source>
</evidence>
<comment type="caution">
    <text evidence="14">The sequence shown here is derived from an EMBL/GenBank/DDBJ whole genome shotgun (WGS) entry which is preliminary data.</text>
</comment>
<dbReference type="FunFam" id="1.10.530.10:FF:000023">
    <property type="entry name" value="Invertebrate-type lysozyme"/>
    <property type="match status" value="1"/>
</dbReference>
<dbReference type="EC" id="3.2.1.17" evidence="3"/>
<evidence type="ECO:0000256" key="7">
    <source>
        <dbReference type="ARBA" id="ARBA00022801"/>
    </source>
</evidence>
<keyword evidence="15" id="KW-1185">Reference proteome</keyword>
<feature type="active site" description="Nucleophile" evidence="11">
    <location>
        <position position="72"/>
    </location>
</feature>
<keyword evidence="7" id="KW-0378">Hydrolase</keyword>
<organism evidence="14 15">
    <name type="scientific">Sinanodonta woodiana</name>
    <name type="common">Chinese pond mussel</name>
    <name type="synonym">Anodonta woodiana</name>
    <dbReference type="NCBI Taxonomy" id="1069815"/>
    <lineage>
        <taxon>Eukaryota</taxon>
        <taxon>Metazoa</taxon>
        <taxon>Spiralia</taxon>
        <taxon>Lophotrochozoa</taxon>
        <taxon>Mollusca</taxon>
        <taxon>Bivalvia</taxon>
        <taxon>Autobranchia</taxon>
        <taxon>Heteroconchia</taxon>
        <taxon>Palaeoheterodonta</taxon>
        <taxon>Unionida</taxon>
        <taxon>Unionoidea</taxon>
        <taxon>Unionidae</taxon>
        <taxon>Unioninae</taxon>
        <taxon>Sinanodonta</taxon>
    </lineage>
</organism>
<feature type="disulfide bond" evidence="12">
    <location>
        <begin position="91"/>
        <end position="111"/>
    </location>
</feature>
<keyword evidence="4" id="KW-0964">Secreted</keyword>
<dbReference type="GO" id="GO:0003796">
    <property type="term" value="F:lysozyme activity"/>
    <property type="evidence" value="ECO:0007669"/>
    <property type="project" value="UniProtKB-EC"/>
</dbReference>
<feature type="active site" description="Proton donor" evidence="11">
    <location>
        <position position="61"/>
    </location>
</feature>
<gene>
    <name evidence="14" type="ORF">ACJMK2_026082</name>
</gene>
<evidence type="ECO:0000313" key="15">
    <source>
        <dbReference type="Proteomes" id="UP001634394"/>
    </source>
</evidence>
<evidence type="ECO:0000256" key="6">
    <source>
        <dbReference type="ARBA" id="ARBA00022638"/>
    </source>
</evidence>
<accession>A0ABD3XIH0</accession>
<reference evidence="14 15" key="1">
    <citation type="submission" date="2024-11" db="EMBL/GenBank/DDBJ databases">
        <title>Chromosome-level genome assembly of the freshwater bivalve Anodonta woodiana.</title>
        <authorList>
            <person name="Chen X."/>
        </authorList>
    </citation>
    <scope>NUCLEOTIDE SEQUENCE [LARGE SCALE GENOMIC DNA]</scope>
    <source>
        <strain evidence="14">MN2024</strain>
        <tissue evidence="14">Gills</tissue>
    </source>
</reference>
<dbReference type="EMBL" id="JBJQND010000002">
    <property type="protein sequence ID" value="KAL3886059.1"/>
    <property type="molecule type" value="Genomic_DNA"/>
</dbReference>
<dbReference type="Gene3D" id="1.10.530.10">
    <property type="match status" value="1"/>
</dbReference>
<name>A0ABD3XIH0_SINWO</name>
<feature type="disulfide bond" evidence="12">
    <location>
        <begin position="101"/>
        <end position="107"/>
    </location>
</feature>
<keyword evidence="9 12" id="KW-1015">Disulfide bond</keyword>
<dbReference type="PANTHER" id="PTHR11195:SF13">
    <property type="entry name" value="INVERTEBRATE-TYPE LYSOZYME 2-RELATED"/>
    <property type="match status" value="1"/>
</dbReference>